<proteinExistence type="predicted"/>
<accession>A0A6J5NL88</accession>
<sequence length="143" mass="16410">MKPKLSHAAIQLREQIDDAFMDRDRASDGWLGDSRHSVRKSDHNPDHDGWVRAIDIDRDLSGKKGKPDLMPDLADQIRLAAKRGDRRIAYVIFDSKIASSRARWSWRKYDGINKHVKHMHVSFNVSGDLDRSFFNIPMLGGTK</sequence>
<reference evidence="1" key="1">
    <citation type="submission" date="2020-04" db="EMBL/GenBank/DDBJ databases">
        <authorList>
            <person name="Chiriac C."/>
            <person name="Salcher M."/>
            <person name="Ghai R."/>
            <person name="Kavagutti S V."/>
        </authorList>
    </citation>
    <scope>NUCLEOTIDE SEQUENCE</scope>
</reference>
<name>A0A6J5NL88_9CAUD</name>
<gene>
    <name evidence="1" type="ORF">UFOVP716_24</name>
</gene>
<protein>
    <submittedName>
        <fullName evidence="1">Uncharacterized protein</fullName>
    </submittedName>
</protein>
<evidence type="ECO:0000313" key="1">
    <source>
        <dbReference type="EMBL" id="CAB4159667.1"/>
    </source>
</evidence>
<dbReference type="EMBL" id="LR796686">
    <property type="protein sequence ID" value="CAB4159667.1"/>
    <property type="molecule type" value="Genomic_DNA"/>
</dbReference>
<organism evidence="1">
    <name type="scientific">uncultured Caudovirales phage</name>
    <dbReference type="NCBI Taxonomy" id="2100421"/>
    <lineage>
        <taxon>Viruses</taxon>
        <taxon>Duplodnaviria</taxon>
        <taxon>Heunggongvirae</taxon>
        <taxon>Uroviricota</taxon>
        <taxon>Caudoviricetes</taxon>
        <taxon>Peduoviridae</taxon>
        <taxon>Maltschvirus</taxon>
        <taxon>Maltschvirus maltsch</taxon>
    </lineage>
</organism>